<reference evidence="2 3" key="1">
    <citation type="submission" date="2018-01" db="EMBL/GenBank/DDBJ databases">
        <title>Genome sequence of a Cantenovulum-like bacteria.</title>
        <authorList>
            <person name="Tan W.R."/>
            <person name="Lau N.-S."/>
            <person name="Go F."/>
            <person name="Amirul A.-A.A."/>
        </authorList>
    </citation>
    <scope>NUCLEOTIDE SEQUENCE [LARGE SCALE GENOMIC DNA]</scope>
    <source>
        <strain evidence="2 3">CCB-QB4</strain>
    </source>
</reference>
<feature type="coiled-coil region" evidence="1">
    <location>
        <begin position="130"/>
        <end position="164"/>
    </location>
</feature>
<evidence type="ECO:0000313" key="3">
    <source>
        <dbReference type="Proteomes" id="UP000244441"/>
    </source>
</evidence>
<accession>A0A2S0VSG2</accession>
<evidence type="ECO:0000313" key="2">
    <source>
        <dbReference type="EMBL" id="AWB67112.1"/>
    </source>
</evidence>
<name>A0A2S0VSG2_9ALTE</name>
<organism evidence="2 3">
    <name type="scientific">Saccharobesus litoralis</name>
    <dbReference type="NCBI Taxonomy" id="2172099"/>
    <lineage>
        <taxon>Bacteria</taxon>
        <taxon>Pseudomonadati</taxon>
        <taxon>Pseudomonadota</taxon>
        <taxon>Gammaproteobacteria</taxon>
        <taxon>Alteromonadales</taxon>
        <taxon>Alteromonadaceae</taxon>
        <taxon>Saccharobesus</taxon>
    </lineage>
</organism>
<dbReference type="InterPro" id="IPR010890">
    <property type="entry name" value="PriC"/>
</dbReference>
<sequence length="171" mass="20007">MLEQQLADIKQKLRDQKNQYNLISQLQLHSSFVCQSESLEDYFSETEFLLSQVNLKARVISDNEQKIADKLLDQISVLARLAQAQRIQHSDQSNAHPANNTIGKMHATLAQYRSYLRQFDDKLFQLAPYQEQYLAQINQLQQRRANCQNAIEQLEKKLAFSEKHHLYGKTR</sequence>
<protein>
    <submittedName>
        <fullName evidence="2">Uncharacterized protein</fullName>
    </submittedName>
</protein>
<keyword evidence="3" id="KW-1185">Reference proteome</keyword>
<dbReference type="OrthoDB" id="6387741at2"/>
<dbReference type="AlphaFoldDB" id="A0A2S0VSG2"/>
<dbReference type="EMBL" id="CP026604">
    <property type="protein sequence ID" value="AWB67112.1"/>
    <property type="molecule type" value="Genomic_DNA"/>
</dbReference>
<gene>
    <name evidence="2" type="ORF">C2869_12010</name>
</gene>
<dbReference type="RefSeq" id="WP_108603161.1">
    <property type="nucleotide sequence ID" value="NZ_CP026604.1"/>
</dbReference>
<proteinExistence type="predicted"/>
<keyword evidence="1" id="KW-0175">Coiled coil</keyword>
<dbReference type="Proteomes" id="UP000244441">
    <property type="component" value="Chromosome"/>
</dbReference>
<evidence type="ECO:0000256" key="1">
    <source>
        <dbReference type="SAM" id="Coils"/>
    </source>
</evidence>
<dbReference type="Pfam" id="PF07445">
    <property type="entry name" value="PriC"/>
    <property type="match status" value="1"/>
</dbReference>
<dbReference type="KEGG" id="cate:C2869_12010"/>